<feature type="region of interest" description="Disordered" evidence="1">
    <location>
        <begin position="96"/>
        <end position="150"/>
    </location>
</feature>
<sequence length="467" mass="50634">MGAAVSARADEVPGQQEKLAALYESLGVASLSEERRVEFEGQLRELYERHGGDQLFLEEDARKRSALFKLFEKEARELFAEPSLAGASEFRQKRLSYSAAPQRGKSDASLGDARASGERNRRPSLEFRSPEYDPANPAASPSPETRPLGAKARNAVTVKPGYEATTAPFDGSILGTYSYHGIEPKHYGAGVVSKINQDRGCVVAPYNDSDACSLYCIFDGHGEHGDGVSEFVLATIVQDLEAHPDLHAAPDVALKATFLATDMELARSNVESYYSGTTAVVCYRVDDTIFTANAGDSRAIVAVKDGAGRTCVPLSIDHNPNAPGERERIVKAGGFVSDPPEEGLSARVWLDRKCTQVGLAMGRSIGDNAVKRIGVIAEPEVRTHEVSDRDDFLVMATDGVWEFIPNEEAIELVGQFFDSGAENAAKDACKSLIDLAVKRWRDIEGDYRDDITAIVMKLATQDPDAAL</sequence>
<dbReference type="PROSITE" id="PS51746">
    <property type="entry name" value="PPM_2"/>
    <property type="match status" value="1"/>
</dbReference>
<dbReference type="CDD" id="cd00143">
    <property type="entry name" value="PP2Cc"/>
    <property type="match status" value="1"/>
</dbReference>
<dbReference type="PANTHER" id="PTHR47992">
    <property type="entry name" value="PROTEIN PHOSPHATASE"/>
    <property type="match status" value="1"/>
</dbReference>
<proteinExistence type="predicted"/>
<dbReference type="SMART" id="SM00331">
    <property type="entry name" value="PP2C_SIG"/>
    <property type="match status" value="1"/>
</dbReference>
<comment type="caution">
    <text evidence="3">The sequence shown here is derived from an EMBL/GenBank/DDBJ whole genome shotgun (WGS) entry which is preliminary data.</text>
</comment>
<dbReference type="InterPro" id="IPR015655">
    <property type="entry name" value="PP2C"/>
</dbReference>
<accession>A0ABR1FYF6</accession>
<keyword evidence="4" id="KW-1185">Reference proteome</keyword>
<organism evidence="3 4">
    <name type="scientific">Aureococcus anophagefferens</name>
    <name type="common">Harmful bloom alga</name>
    <dbReference type="NCBI Taxonomy" id="44056"/>
    <lineage>
        <taxon>Eukaryota</taxon>
        <taxon>Sar</taxon>
        <taxon>Stramenopiles</taxon>
        <taxon>Ochrophyta</taxon>
        <taxon>Pelagophyceae</taxon>
        <taxon>Pelagomonadales</taxon>
        <taxon>Pelagomonadaceae</taxon>
        <taxon>Aureococcus</taxon>
    </lineage>
</organism>
<dbReference type="SMART" id="SM00332">
    <property type="entry name" value="PP2Cc"/>
    <property type="match status" value="1"/>
</dbReference>
<dbReference type="Proteomes" id="UP001363151">
    <property type="component" value="Unassembled WGS sequence"/>
</dbReference>
<protein>
    <submittedName>
        <fullName evidence="3">Protein serine/threonine phosphatase</fullName>
    </submittedName>
</protein>
<dbReference type="InterPro" id="IPR001932">
    <property type="entry name" value="PPM-type_phosphatase-like_dom"/>
</dbReference>
<feature type="compositionally biased region" description="Basic and acidic residues" evidence="1">
    <location>
        <begin position="115"/>
        <end position="131"/>
    </location>
</feature>
<dbReference type="Pfam" id="PF00481">
    <property type="entry name" value="PP2C"/>
    <property type="match status" value="1"/>
</dbReference>
<evidence type="ECO:0000313" key="3">
    <source>
        <dbReference type="EMBL" id="KAK7241304.1"/>
    </source>
</evidence>
<feature type="domain" description="PPM-type phosphatase" evidence="2">
    <location>
        <begin position="179"/>
        <end position="458"/>
    </location>
</feature>
<evidence type="ECO:0000313" key="4">
    <source>
        <dbReference type="Proteomes" id="UP001363151"/>
    </source>
</evidence>
<name>A0ABR1FYF6_AURAN</name>
<evidence type="ECO:0000256" key="1">
    <source>
        <dbReference type="SAM" id="MobiDB-lite"/>
    </source>
</evidence>
<dbReference type="Gene3D" id="3.60.40.10">
    <property type="entry name" value="PPM-type phosphatase domain"/>
    <property type="match status" value="1"/>
</dbReference>
<dbReference type="InterPro" id="IPR036457">
    <property type="entry name" value="PPM-type-like_dom_sf"/>
</dbReference>
<dbReference type="EMBL" id="JBBJCI010000203">
    <property type="protein sequence ID" value="KAK7241304.1"/>
    <property type="molecule type" value="Genomic_DNA"/>
</dbReference>
<gene>
    <name evidence="3" type="ORF">SO694_00050150</name>
</gene>
<evidence type="ECO:0000259" key="2">
    <source>
        <dbReference type="PROSITE" id="PS51746"/>
    </source>
</evidence>
<reference evidence="3 4" key="1">
    <citation type="submission" date="2024-03" db="EMBL/GenBank/DDBJ databases">
        <title>Aureococcus anophagefferens CCMP1851 and Kratosvirus quantuckense: Draft genome of a second virus-susceptible host strain in the model system.</title>
        <authorList>
            <person name="Chase E."/>
            <person name="Truchon A.R."/>
            <person name="Schepens W."/>
            <person name="Wilhelm S.W."/>
        </authorList>
    </citation>
    <scope>NUCLEOTIDE SEQUENCE [LARGE SCALE GENOMIC DNA]</scope>
    <source>
        <strain evidence="3 4">CCMP1851</strain>
    </source>
</reference>
<dbReference type="SUPFAM" id="SSF81606">
    <property type="entry name" value="PP2C-like"/>
    <property type="match status" value="1"/>
</dbReference>